<name>A0A8E2EY13_9PEZI</name>
<organism evidence="1 2">
    <name type="scientific">Glonium stellatum</name>
    <dbReference type="NCBI Taxonomy" id="574774"/>
    <lineage>
        <taxon>Eukaryota</taxon>
        <taxon>Fungi</taxon>
        <taxon>Dikarya</taxon>
        <taxon>Ascomycota</taxon>
        <taxon>Pezizomycotina</taxon>
        <taxon>Dothideomycetes</taxon>
        <taxon>Pleosporomycetidae</taxon>
        <taxon>Gloniales</taxon>
        <taxon>Gloniaceae</taxon>
        <taxon>Glonium</taxon>
    </lineage>
</organism>
<dbReference type="Proteomes" id="UP000250140">
    <property type="component" value="Unassembled WGS sequence"/>
</dbReference>
<evidence type="ECO:0000313" key="2">
    <source>
        <dbReference type="Proteomes" id="UP000250140"/>
    </source>
</evidence>
<feature type="non-terminal residue" evidence="1">
    <location>
        <position position="70"/>
    </location>
</feature>
<sequence length="70" mass="8215">MEPTLFMDDVISALLKGNQDCQGLREQLQKKDRVLFEAENRVASYEKLLRDRGNDLVKLREDLRLHKDEA</sequence>
<proteinExistence type="predicted"/>
<dbReference type="EMBL" id="KV749947">
    <property type="protein sequence ID" value="OCL06969.1"/>
    <property type="molecule type" value="Genomic_DNA"/>
</dbReference>
<accession>A0A8E2EY13</accession>
<keyword evidence="2" id="KW-1185">Reference proteome</keyword>
<gene>
    <name evidence="1" type="ORF">AOQ84DRAFT_355215</name>
</gene>
<dbReference type="AlphaFoldDB" id="A0A8E2EY13"/>
<evidence type="ECO:0000313" key="1">
    <source>
        <dbReference type="EMBL" id="OCL06969.1"/>
    </source>
</evidence>
<protein>
    <submittedName>
        <fullName evidence="1">Uncharacterized protein</fullName>
    </submittedName>
</protein>
<reference evidence="1 2" key="1">
    <citation type="journal article" date="2016" name="Nat. Commun.">
        <title>Ectomycorrhizal ecology is imprinted in the genome of the dominant symbiotic fungus Cenococcum geophilum.</title>
        <authorList>
            <consortium name="DOE Joint Genome Institute"/>
            <person name="Peter M."/>
            <person name="Kohler A."/>
            <person name="Ohm R.A."/>
            <person name="Kuo A."/>
            <person name="Krutzmann J."/>
            <person name="Morin E."/>
            <person name="Arend M."/>
            <person name="Barry K.W."/>
            <person name="Binder M."/>
            <person name="Choi C."/>
            <person name="Clum A."/>
            <person name="Copeland A."/>
            <person name="Grisel N."/>
            <person name="Haridas S."/>
            <person name="Kipfer T."/>
            <person name="LaButti K."/>
            <person name="Lindquist E."/>
            <person name="Lipzen A."/>
            <person name="Maire R."/>
            <person name="Meier B."/>
            <person name="Mihaltcheva S."/>
            <person name="Molinier V."/>
            <person name="Murat C."/>
            <person name="Poggeler S."/>
            <person name="Quandt C.A."/>
            <person name="Sperisen C."/>
            <person name="Tritt A."/>
            <person name="Tisserant E."/>
            <person name="Crous P.W."/>
            <person name="Henrissat B."/>
            <person name="Nehls U."/>
            <person name="Egli S."/>
            <person name="Spatafora J.W."/>
            <person name="Grigoriev I.V."/>
            <person name="Martin F.M."/>
        </authorList>
    </citation>
    <scope>NUCLEOTIDE SEQUENCE [LARGE SCALE GENOMIC DNA]</scope>
    <source>
        <strain evidence="1 2">CBS 207.34</strain>
    </source>
</reference>